<organism evidence="4 5">
    <name type="scientific">Vreelandella azerica</name>
    <dbReference type="NCBI Taxonomy" id="2732867"/>
    <lineage>
        <taxon>Bacteria</taxon>
        <taxon>Pseudomonadati</taxon>
        <taxon>Pseudomonadota</taxon>
        <taxon>Gammaproteobacteria</taxon>
        <taxon>Oceanospirillales</taxon>
        <taxon>Halomonadaceae</taxon>
        <taxon>Vreelandella</taxon>
    </lineage>
</organism>
<evidence type="ECO:0000256" key="2">
    <source>
        <dbReference type="SAM" id="SignalP"/>
    </source>
</evidence>
<dbReference type="Pfam" id="PF04972">
    <property type="entry name" value="BON"/>
    <property type="match status" value="2"/>
</dbReference>
<dbReference type="PANTHER" id="PTHR34606:SF4">
    <property type="entry name" value="OUTER MEMBRANE LIPOPROTEIN DOLP"/>
    <property type="match status" value="1"/>
</dbReference>
<dbReference type="PANTHER" id="PTHR34606">
    <property type="entry name" value="BON DOMAIN-CONTAINING PROTEIN"/>
    <property type="match status" value="1"/>
</dbReference>
<evidence type="ECO:0000313" key="4">
    <source>
        <dbReference type="EMBL" id="NOG30925.1"/>
    </source>
</evidence>
<dbReference type="Gene3D" id="3.30.1340.30">
    <property type="match status" value="1"/>
</dbReference>
<dbReference type="EMBL" id="JABFHI010000001">
    <property type="protein sequence ID" value="NOG30925.1"/>
    <property type="molecule type" value="Genomic_DNA"/>
</dbReference>
<evidence type="ECO:0000259" key="3">
    <source>
        <dbReference type="PROSITE" id="PS50914"/>
    </source>
</evidence>
<feature type="signal peptide" evidence="2">
    <location>
        <begin position="1"/>
        <end position="29"/>
    </location>
</feature>
<accession>A0A7Y3TWA9</accession>
<feature type="chain" id="PRO_5031250840" evidence="2">
    <location>
        <begin position="30"/>
        <end position="190"/>
    </location>
</feature>
<keyword evidence="1 2" id="KW-0732">Signal</keyword>
<feature type="domain" description="BON" evidence="3">
    <location>
        <begin position="123"/>
        <end position="190"/>
    </location>
</feature>
<dbReference type="PROSITE" id="PS50914">
    <property type="entry name" value="BON"/>
    <property type="match status" value="2"/>
</dbReference>
<dbReference type="PROSITE" id="PS51257">
    <property type="entry name" value="PROKAR_LIPOPROTEIN"/>
    <property type="match status" value="1"/>
</dbReference>
<dbReference type="InterPro" id="IPR051686">
    <property type="entry name" value="Lipoprotein_DolP"/>
</dbReference>
<dbReference type="InterPro" id="IPR007055">
    <property type="entry name" value="BON_dom"/>
</dbReference>
<evidence type="ECO:0000313" key="5">
    <source>
        <dbReference type="Proteomes" id="UP000588806"/>
    </source>
</evidence>
<gene>
    <name evidence="4" type="ORF">HLB35_02575</name>
</gene>
<reference evidence="4 5" key="2">
    <citation type="submission" date="2020-06" db="EMBL/GenBank/DDBJ databases">
        <title>Halomonas songnenensis sp. nov., a moderately halophilic bacterium isolated from saline and alkaline soils.</title>
        <authorList>
            <person name="Jiang J."/>
            <person name="Pan Y."/>
        </authorList>
    </citation>
    <scope>NUCLEOTIDE SEQUENCE [LARGE SCALE GENOMIC DNA]</scope>
    <source>
        <strain evidence="4 5">TBZ9</strain>
    </source>
</reference>
<dbReference type="InterPro" id="IPR014004">
    <property type="entry name" value="Transpt-assoc_nodulatn_dom_bac"/>
</dbReference>
<dbReference type="AlphaFoldDB" id="A0A7Y3TWA9"/>
<feature type="domain" description="BON" evidence="3">
    <location>
        <begin position="45"/>
        <end position="114"/>
    </location>
</feature>
<name>A0A7Y3TWA9_9GAMM</name>
<keyword evidence="5" id="KW-1185">Reference proteome</keyword>
<proteinExistence type="predicted"/>
<dbReference type="Proteomes" id="UP000588806">
    <property type="component" value="Unassembled WGS sequence"/>
</dbReference>
<evidence type="ECO:0000256" key="1">
    <source>
        <dbReference type="ARBA" id="ARBA00022729"/>
    </source>
</evidence>
<dbReference type="RefSeq" id="WP_171701375.1">
    <property type="nucleotide sequence ID" value="NZ_JABFHI010000001.1"/>
</dbReference>
<reference evidence="4 5" key="1">
    <citation type="submission" date="2020-05" db="EMBL/GenBank/DDBJ databases">
        <authorList>
            <person name="Ruan W."/>
            <person name="Jeon C.O."/>
            <person name="Chun B.H."/>
        </authorList>
    </citation>
    <scope>NUCLEOTIDE SEQUENCE [LARGE SCALE GENOMIC DNA]</scope>
    <source>
        <strain evidence="4 5">TBZ9</strain>
    </source>
</reference>
<sequence length="190" mass="20745">MLQKLSSRLYLALAIIAVLLLTGCATQTAHNPNNYGTRSNDVKAIDNTIASEVERALKRADRRLAQARIKAHAFNGEVLLVGQVPSEELKSTATQITQDIRGVSKVHNELAIAATLPAAQRLTDSWITTNVVSQLATNNRIDSSKIEVTTENASVYLMGIVARSEADMIVNEVSTVRGVQRIVKVFDYLD</sequence>
<protein>
    <submittedName>
        <fullName evidence="4">BON domain-containing protein</fullName>
    </submittedName>
</protein>
<dbReference type="SMART" id="SM00749">
    <property type="entry name" value="BON"/>
    <property type="match status" value="2"/>
</dbReference>
<comment type="caution">
    <text evidence="4">The sequence shown here is derived from an EMBL/GenBank/DDBJ whole genome shotgun (WGS) entry which is preliminary data.</text>
</comment>